<dbReference type="InterPro" id="IPR043128">
    <property type="entry name" value="Rev_trsase/Diguanyl_cyclase"/>
</dbReference>
<dbReference type="GO" id="GO:1902201">
    <property type="term" value="P:negative regulation of bacterial-type flagellum-dependent cell motility"/>
    <property type="evidence" value="ECO:0007669"/>
    <property type="project" value="TreeGrafter"/>
</dbReference>
<keyword evidence="6" id="KW-1185">Reference proteome</keyword>
<protein>
    <recommendedName>
        <fullName evidence="1">diguanylate cyclase</fullName>
        <ecNumber evidence="1">2.7.7.65</ecNumber>
    </recommendedName>
</protein>
<name>A0A558RD03_9SPHN</name>
<dbReference type="AlphaFoldDB" id="A0A558RD03"/>
<dbReference type="EMBL" id="VNIM01000003">
    <property type="protein sequence ID" value="TVV77224.1"/>
    <property type="molecule type" value="Genomic_DNA"/>
</dbReference>
<evidence type="ECO:0000256" key="1">
    <source>
        <dbReference type="ARBA" id="ARBA00012528"/>
    </source>
</evidence>
<dbReference type="SMART" id="SM00267">
    <property type="entry name" value="GGDEF"/>
    <property type="match status" value="1"/>
</dbReference>
<feature type="coiled-coil region" evidence="3">
    <location>
        <begin position="205"/>
        <end position="232"/>
    </location>
</feature>
<dbReference type="InterPro" id="IPR050469">
    <property type="entry name" value="Diguanylate_Cyclase"/>
</dbReference>
<dbReference type="Pfam" id="PF00990">
    <property type="entry name" value="GGDEF"/>
    <property type="match status" value="1"/>
</dbReference>
<dbReference type="GO" id="GO:0005886">
    <property type="term" value="C:plasma membrane"/>
    <property type="evidence" value="ECO:0007669"/>
    <property type="project" value="TreeGrafter"/>
</dbReference>
<dbReference type="GO" id="GO:0052621">
    <property type="term" value="F:diguanylate cyclase activity"/>
    <property type="evidence" value="ECO:0007669"/>
    <property type="project" value="UniProtKB-EC"/>
</dbReference>
<reference evidence="5 6" key="1">
    <citation type="submission" date="2019-07" db="EMBL/GenBank/DDBJ databases">
        <title>Sphingomonas solaris sp. nov., isolated from a solar panel from Boston, Massachusetts.</title>
        <authorList>
            <person name="Tanner K."/>
            <person name="Pascual J."/>
            <person name="Mancuso C."/>
            <person name="Pereto J."/>
            <person name="Khalil A."/>
            <person name="Vilanova C."/>
        </authorList>
    </citation>
    <scope>NUCLEOTIDE SEQUENCE [LARGE SCALE GENOMIC DNA]</scope>
    <source>
        <strain evidence="5 6">R4DWN</strain>
    </source>
</reference>
<evidence type="ECO:0000259" key="4">
    <source>
        <dbReference type="PROSITE" id="PS50887"/>
    </source>
</evidence>
<comment type="catalytic activity">
    <reaction evidence="2">
        <text>2 GTP = 3',3'-c-di-GMP + 2 diphosphate</text>
        <dbReference type="Rhea" id="RHEA:24898"/>
        <dbReference type="ChEBI" id="CHEBI:33019"/>
        <dbReference type="ChEBI" id="CHEBI:37565"/>
        <dbReference type="ChEBI" id="CHEBI:58805"/>
        <dbReference type="EC" id="2.7.7.65"/>
    </reaction>
</comment>
<dbReference type="PANTHER" id="PTHR45138">
    <property type="entry name" value="REGULATORY COMPONENTS OF SENSORY TRANSDUCTION SYSTEM"/>
    <property type="match status" value="1"/>
</dbReference>
<comment type="caution">
    <text evidence="5">The sequence shown here is derived from an EMBL/GenBank/DDBJ whole genome shotgun (WGS) entry which is preliminary data.</text>
</comment>
<dbReference type="PROSITE" id="PS50887">
    <property type="entry name" value="GGDEF"/>
    <property type="match status" value="1"/>
</dbReference>
<evidence type="ECO:0000313" key="6">
    <source>
        <dbReference type="Proteomes" id="UP000318681"/>
    </source>
</evidence>
<dbReference type="Gene3D" id="3.30.70.270">
    <property type="match status" value="1"/>
</dbReference>
<sequence>MNAVGGCERFTPDTGRRFRHHRVGNVIGRLSAASSKRSWRLDGIFAGSCDEQGGLFRRIGKFLADHRLEPTPANYALAHVVVTDGNATVLRAVAEATFGDVRLTQAQADRIGGLAQPVAPVAVPVADTQAAAAAMADLMRSIDDARERFERFAGIVDTSRRDAQDYGDALVSGAATLTPVASAAAAQAETLAALLALTQSMIGKTRSAEEQLRAASVEMDDLRASLAAARQDAGTDPLTGLPNRRAFETRFADLMNRPIPCTVSLAMCDIDMFKGINDRHGHDVGDRVIRLVGKQLADGCDDAVVARYGGEEFVMLFDGCDAVEAAQALDATRAAISARSFKVAGSGETLERLSFSGGVVTVAPGEAVRDAVRRADTALYRAKQDGRNRIELGI</sequence>
<dbReference type="OrthoDB" id="9812260at2"/>
<evidence type="ECO:0000256" key="3">
    <source>
        <dbReference type="SAM" id="Coils"/>
    </source>
</evidence>
<dbReference type="SUPFAM" id="SSF55073">
    <property type="entry name" value="Nucleotide cyclase"/>
    <property type="match status" value="1"/>
</dbReference>
<dbReference type="CDD" id="cd01949">
    <property type="entry name" value="GGDEF"/>
    <property type="match status" value="1"/>
</dbReference>
<gene>
    <name evidence="5" type="ORF">FOY91_01415</name>
</gene>
<proteinExistence type="predicted"/>
<accession>A0A558RD03</accession>
<feature type="domain" description="GGDEF" evidence="4">
    <location>
        <begin position="261"/>
        <end position="394"/>
    </location>
</feature>
<dbReference type="InterPro" id="IPR000160">
    <property type="entry name" value="GGDEF_dom"/>
</dbReference>
<keyword evidence="3" id="KW-0175">Coiled coil</keyword>
<evidence type="ECO:0000313" key="5">
    <source>
        <dbReference type="EMBL" id="TVV77224.1"/>
    </source>
</evidence>
<dbReference type="InterPro" id="IPR029787">
    <property type="entry name" value="Nucleotide_cyclase"/>
</dbReference>
<dbReference type="GO" id="GO:0043709">
    <property type="term" value="P:cell adhesion involved in single-species biofilm formation"/>
    <property type="evidence" value="ECO:0007669"/>
    <property type="project" value="TreeGrafter"/>
</dbReference>
<evidence type="ECO:0000256" key="2">
    <source>
        <dbReference type="ARBA" id="ARBA00034247"/>
    </source>
</evidence>
<dbReference type="NCBIfam" id="TIGR00254">
    <property type="entry name" value="GGDEF"/>
    <property type="match status" value="1"/>
</dbReference>
<dbReference type="PANTHER" id="PTHR45138:SF9">
    <property type="entry name" value="DIGUANYLATE CYCLASE DGCM-RELATED"/>
    <property type="match status" value="1"/>
</dbReference>
<dbReference type="Proteomes" id="UP000318681">
    <property type="component" value="Unassembled WGS sequence"/>
</dbReference>
<dbReference type="EC" id="2.7.7.65" evidence="1"/>
<organism evidence="5 6">
    <name type="scientific">Alterirhizorhabdus solaris</name>
    <dbReference type="NCBI Taxonomy" id="2529389"/>
    <lineage>
        <taxon>Bacteria</taxon>
        <taxon>Pseudomonadati</taxon>
        <taxon>Pseudomonadota</taxon>
        <taxon>Alphaproteobacteria</taxon>
        <taxon>Sphingomonadales</taxon>
        <taxon>Rhizorhabdaceae</taxon>
        <taxon>Alterirhizorhabdus</taxon>
    </lineage>
</organism>